<keyword evidence="9" id="KW-0611">Plant defense</keyword>
<reference evidence="20" key="2">
    <citation type="submission" date="2023-06" db="EMBL/GenBank/DDBJ databases">
        <authorList>
            <person name="Ma L."/>
            <person name="Liu K.-W."/>
            <person name="Li Z."/>
            <person name="Hsiao Y.-Y."/>
            <person name="Qi Y."/>
            <person name="Fu T."/>
            <person name="Tang G."/>
            <person name="Zhang D."/>
            <person name="Sun W.-H."/>
            <person name="Liu D.-K."/>
            <person name="Li Y."/>
            <person name="Chen G.-Z."/>
            <person name="Liu X.-D."/>
            <person name="Liao X.-Y."/>
            <person name="Jiang Y.-T."/>
            <person name="Yu X."/>
            <person name="Hao Y."/>
            <person name="Huang J."/>
            <person name="Zhao X.-W."/>
            <person name="Ke S."/>
            <person name="Chen Y.-Y."/>
            <person name="Wu W.-L."/>
            <person name="Hsu J.-L."/>
            <person name="Lin Y.-F."/>
            <person name="Huang M.-D."/>
            <person name="Li C.-Y."/>
            <person name="Huang L."/>
            <person name="Wang Z.-W."/>
            <person name="Zhao X."/>
            <person name="Zhong W.-Y."/>
            <person name="Peng D.-H."/>
            <person name="Ahmad S."/>
            <person name="Lan S."/>
            <person name="Zhang J.-S."/>
            <person name="Tsai W.-C."/>
            <person name="Van De Peer Y."/>
            <person name="Liu Z.-J."/>
        </authorList>
    </citation>
    <scope>NUCLEOTIDE SEQUENCE</scope>
    <source>
        <strain evidence="20">SCP</strain>
        <tissue evidence="20">Leaves</tissue>
    </source>
</reference>
<dbReference type="Gene3D" id="3.20.20.80">
    <property type="entry name" value="Glycosidases"/>
    <property type="match status" value="1"/>
</dbReference>
<evidence type="ECO:0000256" key="18">
    <source>
        <dbReference type="SAM" id="SignalP"/>
    </source>
</evidence>
<dbReference type="GO" id="GO:0005886">
    <property type="term" value="C:plasma membrane"/>
    <property type="evidence" value="ECO:0007669"/>
    <property type="project" value="UniProtKB-SubCell"/>
</dbReference>
<dbReference type="InterPro" id="IPR000490">
    <property type="entry name" value="Glyco_hydro_17"/>
</dbReference>
<name>A0AAV9AR94_ACOGR</name>
<keyword evidence="11" id="KW-1015">Disulfide bond</keyword>
<evidence type="ECO:0000256" key="5">
    <source>
        <dbReference type="ARBA" id="ARBA00022475"/>
    </source>
</evidence>
<sequence>MVFLKPPSPKLSLLFALLFLLGLASRAGSVGVNWGTMSTHRLPPETVVRMLLDNGFDKVKLFDADRAILCALAGTHIEVMVAVPNYMLATMCDAAAASDWVDDNVTAYVRPGGVNIRYVAVGNEPFLRTYHGAYSKFTLPALKNIQKALDDAGHGNKIKATVPFNADIYDSPRSNPVPSAGDFRPEIRDTTIRILDFLATNRSPFIINIYPFLSLYDDPHFPTQFAFFNDTNTPLIDGDAVYTNVFDANLDTLLWALNKSGYPDMRVIVGEVGWPTDGDARANVENARSFNQGLLSHAQSGEGTPIRRGRIDVYLFSLIDENAKTVEPGAFERHWGLFEYDGKAKYALDLMGRGENRGLVSARGVEYMRRRWCVLKAEAEELEGLEESVSYACERSDCTSLGYGSSCNGIGYRGNASYAFNMYYQVGNQEEGRCVFDGLGEVTEEDPTDETCRFPVMIVGDESAAAVGGGWLVLVVVGVVGVLLC</sequence>
<keyword evidence="7 18" id="KW-0732">Signal</keyword>
<evidence type="ECO:0000256" key="12">
    <source>
        <dbReference type="ARBA" id="ARBA00023180"/>
    </source>
</evidence>
<evidence type="ECO:0000256" key="4">
    <source>
        <dbReference type="ARBA" id="ARBA00012780"/>
    </source>
</evidence>
<keyword evidence="6" id="KW-0336">GPI-anchor</keyword>
<dbReference type="PANTHER" id="PTHR32227">
    <property type="entry name" value="GLUCAN ENDO-1,3-BETA-GLUCOSIDASE BG1-RELATED-RELATED"/>
    <property type="match status" value="1"/>
</dbReference>
<reference evidence="20" key="1">
    <citation type="journal article" date="2023" name="Nat. Commun.">
        <title>Diploid and tetraploid genomes of Acorus and the evolution of monocots.</title>
        <authorList>
            <person name="Ma L."/>
            <person name="Liu K.W."/>
            <person name="Li Z."/>
            <person name="Hsiao Y.Y."/>
            <person name="Qi Y."/>
            <person name="Fu T."/>
            <person name="Tang G.D."/>
            <person name="Zhang D."/>
            <person name="Sun W.H."/>
            <person name="Liu D.K."/>
            <person name="Li Y."/>
            <person name="Chen G.Z."/>
            <person name="Liu X.D."/>
            <person name="Liao X.Y."/>
            <person name="Jiang Y.T."/>
            <person name="Yu X."/>
            <person name="Hao Y."/>
            <person name="Huang J."/>
            <person name="Zhao X.W."/>
            <person name="Ke S."/>
            <person name="Chen Y.Y."/>
            <person name="Wu W.L."/>
            <person name="Hsu J.L."/>
            <person name="Lin Y.F."/>
            <person name="Huang M.D."/>
            <person name="Li C.Y."/>
            <person name="Huang L."/>
            <person name="Wang Z.W."/>
            <person name="Zhao X."/>
            <person name="Zhong W.Y."/>
            <person name="Peng D.H."/>
            <person name="Ahmad S."/>
            <person name="Lan S."/>
            <person name="Zhang J.S."/>
            <person name="Tsai W.C."/>
            <person name="Van de Peer Y."/>
            <person name="Liu Z.J."/>
        </authorList>
    </citation>
    <scope>NUCLEOTIDE SEQUENCE</scope>
    <source>
        <strain evidence="20">SCP</strain>
    </source>
</reference>
<dbReference type="InterPro" id="IPR017853">
    <property type="entry name" value="GH"/>
</dbReference>
<organism evidence="20 21">
    <name type="scientific">Acorus gramineus</name>
    <name type="common">Dwarf sweet flag</name>
    <dbReference type="NCBI Taxonomy" id="55184"/>
    <lineage>
        <taxon>Eukaryota</taxon>
        <taxon>Viridiplantae</taxon>
        <taxon>Streptophyta</taxon>
        <taxon>Embryophyta</taxon>
        <taxon>Tracheophyta</taxon>
        <taxon>Spermatophyta</taxon>
        <taxon>Magnoliopsida</taxon>
        <taxon>Liliopsida</taxon>
        <taxon>Acoraceae</taxon>
        <taxon>Acorus</taxon>
    </lineage>
</organism>
<keyword evidence="21" id="KW-1185">Reference proteome</keyword>
<evidence type="ECO:0000313" key="20">
    <source>
        <dbReference type="EMBL" id="KAK1266612.1"/>
    </source>
</evidence>
<evidence type="ECO:0000256" key="14">
    <source>
        <dbReference type="ARBA" id="ARBA00023295"/>
    </source>
</evidence>
<evidence type="ECO:0000259" key="19">
    <source>
        <dbReference type="SMART" id="SM00768"/>
    </source>
</evidence>
<feature type="transmembrane region" description="Helical" evidence="17">
    <location>
        <begin position="464"/>
        <end position="484"/>
    </location>
</feature>
<evidence type="ECO:0000256" key="16">
    <source>
        <dbReference type="RuleBase" id="RU004336"/>
    </source>
</evidence>
<keyword evidence="10 17" id="KW-0472">Membrane</keyword>
<proteinExistence type="inferred from homology"/>
<dbReference type="InterPro" id="IPR044965">
    <property type="entry name" value="Glyco_hydro_17_plant"/>
</dbReference>
<evidence type="ECO:0000256" key="1">
    <source>
        <dbReference type="ARBA" id="ARBA00000382"/>
    </source>
</evidence>
<dbReference type="SMART" id="SM00768">
    <property type="entry name" value="X8"/>
    <property type="match status" value="1"/>
</dbReference>
<dbReference type="Pfam" id="PF00332">
    <property type="entry name" value="Glyco_hydro_17"/>
    <property type="match status" value="1"/>
</dbReference>
<evidence type="ECO:0000256" key="6">
    <source>
        <dbReference type="ARBA" id="ARBA00022622"/>
    </source>
</evidence>
<keyword evidence="8 16" id="KW-0378">Hydrolase</keyword>
<evidence type="ECO:0000313" key="21">
    <source>
        <dbReference type="Proteomes" id="UP001179952"/>
    </source>
</evidence>
<evidence type="ECO:0000256" key="17">
    <source>
        <dbReference type="SAM" id="Phobius"/>
    </source>
</evidence>
<dbReference type="GO" id="GO:0006952">
    <property type="term" value="P:defense response"/>
    <property type="evidence" value="ECO:0007669"/>
    <property type="project" value="UniProtKB-KW"/>
</dbReference>
<dbReference type="Proteomes" id="UP001179952">
    <property type="component" value="Unassembled WGS sequence"/>
</dbReference>
<keyword evidence="14 16" id="KW-0326">Glycosidase</keyword>
<gene>
    <name evidence="20" type="ORF">QJS04_geneDACA016311</name>
</gene>
<keyword evidence="17" id="KW-1133">Transmembrane helix</keyword>
<dbReference type="AlphaFoldDB" id="A0AAV9AR94"/>
<dbReference type="FunFam" id="1.20.58.1040:FF:000002">
    <property type="entry name" value="Glucan endo-1,3-beta-glucosidase 8"/>
    <property type="match status" value="1"/>
</dbReference>
<dbReference type="PROSITE" id="PS00587">
    <property type="entry name" value="GLYCOSYL_HYDROL_F17"/>
    <property type="match status" value="1"/>
</dbReference>
<evidence type="ECO:0000256" key="15">
    <source>
        <dbReference type="RuleBase" id="RU004335"/>
    </source>
</evidence>
<feature type="domain" description="X8" evidence="19">
    <location>
        <begin position="371"/>
        <end position="454"/>
    </location>
</feature>
<dbReference type="SUPFAM" id="SSF51445">
    <property type="entry name" value="(Trans)glycosidases"/>
    <property type="match status" value="1"/>
</dbReference>
<dbReference type="GO" id="GO:0098552">
    <property type="term" value="C:side of membrane"/>
    <property type="evidence" value="ECO:0007669"/>
    <property type="project" value="UniProtKB-KW"/>
</dbReference>
<evidence type="ECO:0000256" key="3">
    <source>
        <dbReference type="ARBA" id="ARBA00008773"/>
    </source>
</evidence>
<keyword evidence="17" id="KW-0812">Transmembrane</keyword>
<protein>
    <recommendedName>
        <fullName evidence="4">glucan endo-1,3-beta-D-glucosidase</fullName>
        <ecNumber evidence="4">3.2.1.39</ecNumber>
    </recommendedName>
</protein>
<evidence type="ECO:0000256" key="13">
    <source>
        <dbReference type="ARBA" id="ARBA00023288"/>
    </source>
</evidence>
<evidence type="ECO:0000256" key="10">
    <source>
        <dbReference type="ARBA" id="ARBA00023136"/>
    </source>
</evidence>
<evidence type="ECO:0000256" key="2">
    <source>
        <dbReference type="ARBA" id="ARBA00004609"/>
    </source>
</evidence>
<feature type="chain" id="PRO_5043687172" description="glucan endo-1,3-beta-D-glucosidase" evidence="18">
    <location>
        <begin position="30"/>
        <end position="485"/>
    </location>
</feature>
<keyword evidence="12" id="KW-0325">Glycoprotein</keyword>
<evidence type="ECO:0000256" key="9">
    <source>
        <dbReference type="ARBA" id="ARBA00022821"/>
    </source>
</evidence>
<dbReference type="FunFam" id="3.20.20.80:FF:000008">
    <property type="entry name" value="Glucan endo-1,3-beta-glucosidase 5"/>
    <property type="match status" value="1"/>
</dbReference>
<evidence type="ECO:0000256" key="7">
    <source>
        <dbReference type="ARBA" id="ARBA00022729"/>
    </source>
</evidence>
<feature type="signal peptide" evidence="18">
    <location>
        <begin position="1"/>
        <end position="29"/>
    </location>
</feature>
<dbReference type="GO" id="GO:0042973">
    <property type="term" value="F:glucan endo-1,3-beta-D-glucosidase activity"/>
    <property type="evidence" value="ECO:0007669"/>
    <property type="project" value="UniProtKB-EC"/>
</dbReference>
<keyword evidence="5" id="KW-1003">Cell membrane</keyword>
<evidence type="ECO:0000256" key="8">
    <source>
        <dbReference type="ARBA" id="ARBA00022801"/>
    </source>
</evidence>
<comment type="caution">
    <text evidence="20">The sequence shown here is derived from an EMBL/GenBank/DDBJ whole genome shotgun (WGS) entry which is preliminary data.</text>
</comment>
<dbReference type="EMBL" id="JAUJYN010000007">
    <property type="protein sequence ID" value="KAK1266612.1"/>
    <property type="molecule type" value="Genomic_DNA"/>
</dbReference>
<dbReference type="InterPro" id="IPR012946">
    <property type="entry name" value="X8"/>
</dbReference>
<comment type="subcellular location">
    <subcellularLocation>
        <location evidence="2">Cell membrane</location>
        <topology evidence="2">Lipid-anchor</topology>
        <topology evidence="2">GPI-anchor</topology>
    </subcellularLocation>
</comment>
<dbReference type="Pfam" id="PF07983">
    <property type="entry name" value="X8"/>
    <property type="match status" value="1"/>
</dbReference>
<keyword evidence="13" id="KW-0449">Lipoprotein</keyword>
<evidence type="ECO:0000256" key="11">
    <source>
        <dbReference type="ARBA" id="ARBA00023157"/>
    </source>
</evidence>
<dbReference type="EC" id="3.2.1.39" evidence="4"/>
<accession>A0AAV9AR94</accession>
<comment type="similarity">
    <text evidence="3 15">Belongs to the glycosyl hydrolase 17 family.</text>
</comment>
<dbReference type="Gene3D" id="1.20.58.1040">
    <property type="match status" value="1"/>
</dbReference>
<comment type="catalytic activity">
    <reaction evidence="1">
        <text>Hydrolysis of (1-&gt;3)-beta-D-glucosidic linkages in (1-&gt;3)-beta-D-glucans.</text>
        <dbReference type="EC" id="3.2.1.39"/>
    </reaction>
</comment>
<dbReference type="GO" id="GO:0005975">
    <property type="term" value="P:carbohydrate metabolic process"/>
    <property type="evidence" value="ECO:0007669"/>
    <property type="project" value="InterPro"/>
</dbReference>